<dbReference type="Proteomes" id="UP000053512">
    <property type="component" value="Unassembled WGS sequence"/>
</dbReference>
<evidence type="ECO:0000256" key="4">
    <source>
        <dbReference type="ARBA" id="ARBA00022692"/>
    </source>
</evidence>
<dbReference type="Pfam" id="PF01891">
    <property type="entry name" value="CbiM"/>
    <property type="match status" value="1"/>
</dbReference>
<organism evidence="8 9">
    <name type="scientific">Kocuria rosea subsp. polaris</name>
    <dbReference type="NCBI Taxonomy" id="136273"/>
    <lineage>
        <taxon>Bacteria</taxon>
        <taxon>Bacillati</taxon>
        <taxon>Actinomycetota</taxon>
        <taxon>Actinomycetes</taxon>
        <taxon>Micrococcales</taxon>
        <taxon>Micrococcaceae</taxon>
        <taxon>Kocuria</taxon>
    </lineage>
</organism>
<feature type="transmembrane region" description="Helical" evidence="7">
    <location>
        <begin position="190"/>
        <end position="209"/>
    </location>
</feature>
<dbReference type="OrthoDB" id="5395048at2"/>
<dbReference type="GO" id="GO:0005886">
    <property type="term" value="C:plasma membrane"/>
    <property type="evidence" value="ECO:0007669"/>
    <property type="project" value="UniProtKB-SubCell"/>
</dbReference>
<feature type="transmembrane region" description="Helical" evidence="7">
    <location>
        <begin position="81"/>
        <end position="99"/>
    </location>
</feature>
<reference evidence="9" key="1">
    <citation type="submission" date="2015-12" db="EMBL/GenBank/DDBJ databases">
        <authorList>
            <person name="Nair G.R."/>
            <person name="Kaur G."/>
            <person name="Mayilraj S."/>
        </authorList>
    </citation>
    <scope>NUCLEOTIDE SEQUENCE [LARGE SCALE GENOMIC DNA]</scope>
    <source>
        <strain evidence="9">CD08_4</strain>
    </source>
</reference>
<feature type="transmembrane region" description="Helical" evidence="7">
    <location>
        <begin position="140"/>
        <end position="161"/>
    </location>
</feature>
<protein>
    <recommendedName>
        <fullName evidence="10">Cobalt ABC transporter permease</fullName>
    </recommendedName>
</protein>
<feature type="transmembrane region" description="Helical" evidence="7">
    <location>
        <begin position="287"/>
        <end position="305"/>
    </location>
</feature>
<dbReference type="AlphaFoldDB" id="A0A0W8I992"/>
<evidence type="ECO:0008006" key="10">
    <source>
        <dbReference type="Google" id="ProtNLM"/>
    </source>
</evidence>
<feature type="transmembrane region" description="Helical" evidence="7">
    <location>
        <begin position="168"/>
        <end position="184"/>
    </location>
</feature>
<sequence length="317" mass="31481">MHVPEHFLDPAVSLTTAAVAATSVAVAAWRAGGERSRRDLTFGAAVTGFVFAAQMVNYAVLPGTSGHLMGAALAAALLGPWRGILSVTIVLIVQCLVFADGGLTALGTNVALMALLGVGCTAAIMRLVDRVTGRPSPLLGAGLGALISVPAAALVFCGLYLLGGTTSVPAGALLGAMIGVHALIGVGEAVISVSVLFLVMALAPGLAAADQRTLIRSAQQRGVLGLVGAGLICAAVLSGVASSAPDGLEAVAMAYSFVDTSGTHPFAGSVLAGYGESTGWQTAPVGVLGWALTGASAWLLLLVTLRSSRSRAATCPA</sequence>
<evidence type="ECO:0000313" key="8">
    <source>
        <dbReference type="EMBL" id="KUG56279.1"/>
    </source>
</evidence>
<feature type="transmembrane region" description="Helical" evidence="7">
    <location>
        <begin position="12"/>
        <end position="29"/>
    </location>
</feature>
<dbReference type="GO" id="GO:0000041">
    <property type="term" value="P:transition metal ion transport"/>
    <property type="evidence" value="ECO:0007669"/>
    <property type="project" value="InterPro"/>
</dbReference>
<comment type="subcellular location">
    <subcellularLocation>
        <location evidence="1">Cell membrane</location>
        <topology evidence="1">Multi-pass membrane protein</topology>
    </subcellularLocation>
</comment>
<comment type="caution">
    <text evidence="8">The sequence shown here is derived from an EMBL/GenBank/DDBJ whole genome shotgun (WGS) entry which is preliminary data.</text>
</comment>
<dbReference type="Gene3D" id="1.10.1760.20">
    <property type="match status" value="1"/>
</dbReference>
<dbReference type="PANTHER" id="PTHR34229">
    <property type="entry name" value="METAL TRANSPORT PROTEIN HI_1621-RELATED"/>
    <property type="match status" value="1"/>
</dbReference>
<keyword evidence="4 7" id="KW-0812">Transmembrane</keyword>
<evidence type="ECO:0000256" key="3">
    <source>
        <dbReference type="ARBA" id="ARBA00022475"/>
    </source>
</evidence>
<evidence type="ECO:0000256" key="1">
    <source>
        <dbReference type="ARBA" id="ARBA00004651"/>
    </source>
</evidence>
<keyword evidence="6 7" id="KW-0472">Membrane</keyword>
<gene>
    <name evidence="8" type="ORF">AVL61_16680</name>
</gene>
<feature type="transmembrane region" description="Helical" evidence="7">
    <location>
        <begin position="106"/>
        <end position="128"/>
    </location>
</feature>
<feature type="transmembrane region" description="Helical" evidence="7">
    <location>
        <begin position="221"/>
        <end position="241"/>
    </location>
</feature>
<dbReference type="PANTHER" id="PTHR34229:SF1">
    <property type="entry name" value="METAL TRANSPORT PROTEIN HI_1621-RELATED"/>
    <property type="match status" value="1"/>
</dbReference>
<keyword evidence="3" id="KW-1003">Cell membrane</keyword>
<evidence type="ECO:0000256" key="6">
    <source>
        <dbReference type="ARBA" id="ARBA00023136"/>
    </source>
</evidence>
<dbReference type="InterPro" id="IPR002751">
    <property type="entry name" value="CbiM/NikMN"/>
</dbReference>
<accession>A0A0W8I992</accession>
<dbReference type="RefSeq" id="WP_058874586.1">
    <property type="nucleotide sequence ID" value="NZ_LQBK01000028.1"/>
</dbReference>
<feature type="transmembrane region" description="Helical" evidence="7">
    <location>
        <begin position="41"/>
        <end position="61"/>
    </location>
</feature>
<proteinExistence type="predicted"/>
<evidence type="ECO:0000256" key="2">
    <source>
        <dbReference type="ARBA" id="ARBA00022448"/>
    </source>
</evidence>
<name>A0A0W8I992_KOCRO</name>
<evidence type="ECO:0000256" key="5">
    <source>
        <dbReference type="ARBA" id="ARBA00022989"/>
    </source>
</evidence>
<dbReference type="EMBL" id="LQBK01000028">
    <property type="protein sequence ID" value="KUG56279.1"/>
    <property type="molecule type" value="Genomic_DNA"/>
</dbReference>
<evidence type="ECO:0000256" key="7">
    <source>
        <dbReference type="SAM" id="Phobius"/>
    </source>
</evidence>
<evidence type="ECO:0000313" key="9">
    <source>
        <dbReference type="Proteomes" id="UP000053512"/>
    </source>
</evidence>
<keyword evidence="2" id="KW-0813">Transport</keyword>
<keyword evidence="5 7" id="KW-1133">Transmembrane helix</keyword>